<dbReference type="SUPFAM" id="SSF52540">
    <property type="entry name" value="P-loop containing nucleoside triphosphate hydrolases"/>
    <property type="match status" value="2"/>
</dbReference>
<dbReference type="Gene3D" id="1.10.287.380">
    <property type="entry name" value="Valyl-tRNA synthetase, C-terminal domain"/>
    <property type="match status" value="1"/>
</dbReference>
<dbReference type="InterPro" id="IPR051309">
    <property type="entry name" value="ABCF_ATPase"/>
</dbReference>
<proteinExistence type="predicted"/>
<dbReference type="InterPro" id="IPR032781">
    <property type="entry name" value="ABC_tran_Xtn"/>
</dbReference>
<evidence type="ECO:0000259" key="5">
    <source>
        <dbReference type="PROSITE" id="PS50893"/>
    </source>
</evidence>
<sequence length="639" mass="71557">MQTLRAENLTRTYGEKTLFHDISFIVNEHDRIGVIGVNGSGKTNLLDVLAGVTAPEAGQLIMPKNYTIGYLKQKPELDENLTVIDAVLAGSQQVFRTIRHYEQTLAVYADHPEDPAAQKAYVAAEDQMNQEDAWTAESDVKTILTQLHITDLTKTIKQMSGGQQKRVGLAQVLIQSPDLLLLDEPTNHLDFDSIEWLESYLASYKGALIVVTHDRYFLDQVANQMFELSFGELHKYTGNYQDFVQAKAERVARDVLAEHKQQQLYKKELAWMRAGAPARSTKQQGRINRFNDLKDNLNTLQVDGDVDISLGQQRLGKKVIELKDASLQFDQQTILDHFSMLIQANDRIGITGINGAGKSSLLNVIAGRLPLDSGTVTIGETVKMAYYTQQTEPIPGDKRIINYLQDVGETVLNKQGEHVSVTELLEEFLFPRSMHGTLIRKLSGGEQRRLYLLKLLMQQPNVLLLDEPTNDLDIGTLTVLENYLDDFAGTVITVSHDRYFLDKVGTKLLIFDGQGHIERYAGRFSSYLKDQKAASADASKSHTKSSSAKSTSAADKEPSSAAAPKQKVKLTYAEQLEYDKIEEVIEGLDSHKSEIEEAMAANASDYGKLADLQKELTKTEQTIDEKMERWDYLSQYAEA</sequence>
<gene>
    <name evidence="6" type="ORF">D6U17_04270</name>
</gene>
<feature type="coiled-coil region" evidence="3">
    <location>
        <begin position="581"/>
        <end position="629"/>
    </location>
</feature>
<dbReference type="Proteomes" id="UP000281061">
    <property type="component" value="Unassembled WGS sequence"/>
</dbReference>
<dbReference type="GO" id="GO:0016887">
    <property type="term" value="F:ATP hydrolysis activity"/>
    <property type="evidence" value="ECO:0007669"/>
    <property type="project" value="InterPro"/>
</dbReference>
<evidence type="ECO:0000256" key="4">
    <source>
        <dbReference type="SAM" id="MobiDB-lite"/>
    </source>
</evidence>
<dbReference type="InterPro" id="IPR037118">
    <property type="entry name" value="Val-tRNA_synth_C_sf"/>
</dbReference>
<keyword evidence="1" id="KW-0547">Nucleotide-binding</keyword>
<dbReference type="SMART" id="SM00382">
    <property type="entry name" value="AAA"/>
    <property type="match status" value="2"/>
</dbReference>
<evidence type="ECO:0000256" key="2">
    <source>
        <dbReference type="ARBA" id="ARBA00022840"/>
    </source>
</evidence>
<dbReference type="GO" id="GO:0005524">
    <property type="term" value="F:ATP binding"/>
    <property type="evidence" value="ECO:0007669"/>
    <property type="project" value="UniProtKB-KW"/>
</dbReference>
<dbReference type="InterPro" id="IPR027417">
    <property type="entry name" value="P-loop_NTPase"/>
</dbReference>
<evidence type="ECO:0000313" key="7">
    <source>
        <dbReference type="Proteomes" id="UP000281061"/>
    </source>
</evidence>
<dbReference type="FunFam" id="3.40.50.300:FF:000011">
    <property type="entry name" value="Putative ABC transporter ATP-binding component"/>
    <property type="match status" value="1"/>
</dbReference>
<dbReference type="PANTHER" id="PTHR42855:SF1">
    <property type="entry name" value="ABC TRANSPORTER DOMAIN-CONTAINING PROTEIN"/>
    <property type="match status" value="1"/>
</dbReference>
<feature type="region of interest" description="Disordered" evidence="4">
    <location>
        <begin position="535"/>
        <end position="566"/>
    </location>
</feature>
<dbReference type="InterPro" id="IPR003439">
    <property type="entry name" value="ABC_transporter-like_ATP-bd"/>
</dbReference>
<feature type="compositionally biased region" description="Low complexity" evidence="4">
    <location>
        <begin position="535"/>
        <end position="553"/>
    </location>
</feature>
<dbReference type="Gene3D" id="3.40.50.300">
    <property type="entry name" value="P-loop containing nucleotide triphosphate hydrolases"/>
    <property type="match status" value="2"/>
</dbReference>
<dbReference type="RefSeq" id="WP_088771237.1">
    <property type="nucleotide sequence ID" value="NZ_CP022130.1"/>
</dbReference>
<name>A0A2S9W0I6_LACPE</name>
<dbReference type="PANTHER" id="PTHR42855">
    <property type="entry name" value="ABC TRANSPORTER ATP-BINDING SUBUNIT"/>
    <property type="match status" value="1"/>
</dbReference>
<dbReference type="PROSITE" id="PS00211">
    <property type="entry name" value="ABC_TRANSPORTER_1"/>
    <property type="match status" value="1"/>
</dbReference>
<dbReference type="Pfam" id="PF00005">
    <property type="entry name" value="ABC_tran"/>
    <property type="match status" value="2"/>
</dbReference>
<dbReference type="InterPro" id="IPR017871">
    <property type="entry name" value="ABC_transporter-like_CS"/>
</dbReference>
<dbReference type="CDD" id="cd03221">
    <property type="entry name" value="ABCF_EF-3"/>
    <property type="match status" value="2"/>
</dbReference>
<evidence type="ECO:0000313" key="6">
    <source>
        <dbReference type="EMBL" id="RMW55971.1"/>
    </source>
</evidence>
<evidence type="ECO:0000256" key="1">
    <source>
        <dbReference type="ARBA" id="ARBA00022741"/>
    </source>
</evidence>
<dbReference type="InterPro" id="IPR032524">
    <property type="entry name" value="ABC_tran_C"/>
</dbReference>
<dbReference type="Pfam" id="PF12848">
    <property type="entry name" value="ABC_tran_Xtn"/>
    <property type="match status" value="1"/>
</dbReference>
<organism evidence="6 7">
    <name type="scientific">Lactiplantibacillus pentosus</name>
    <name type="common">Lactobacillus pentosus</name>
    <dbReference type="NCBI Taxonomy" id="1589"/>
    <lineage>
        <taxon>Bacteria</taxon>
        <taxon>Bacillati</taxon>
        <taxon>Bacillota</taxon>
        <taxon>Bacilli</taxon>
        <taxon>Lactobacillales</taxon>
        <taxon>Lactobacillaceae</taxon>
        <taxon>Lactiplantibacillus</taxon>
    </lineage>
</organism>
<evidence type="ECO:0000256" key="3">
    <source>
        <dbReference type="SAM" id="Coils"/>
    </source>
</evidence>
<protein>
    <submittedName>
        <fullName evidence="6">ABC transporter ATP-binding protein</fullName>
    </submittedName>
</protein>
<dbReference type="InterPro" id="IPR003593">
    <property type="entry name" value="AAA+_ATPase"/>
</dbReference>
<feature type="domain" description="ABC transporter" evidence="5">
    <location>
        <begin position="4"/>
        <end position="255"/>
    </location>
</feature>
<dbReference type="EMBL" id="RDCL01000048">
    <property type="protein sequence ID" value="RMW55971.1"/>
    <property type="molecule type" value="Genomic_DNA"/>
</dbReference>
<dbReference type="Pfam" id="PF16326">
    <property type="entry name" value="ABC_tran_CTD"/>
    <property type="match status" value="1"/>
</dbReference>
<dbReference type="AlphaFoldDB" id="A0A2S9W0I6"/>
<dbReference type="GO" id="GO:0003677">
    <property type="term" value="F:DNA binding"/>
    <property type="evidence" value="ECO:0007669"/>
    <property type="project" value="InterPro"/>
</dbReference>
<keyword evidence="3" id="KW-0175">Coiled coil</keyword>
<accession>A0A2S9W0I6</accession>
<feature type="domain" description="ABC transporter" evidence="5">
    <location>
        <begin position="320"/>
        <end position="538"/>
    </location>
</feature>
<dbReference type="PROSITE" id="PS50893">
    <property type="entry name" value="ABC_TRANSPORTER_2"/>
    <property type="match status" value="2"/>
</dbReference>
<reference evidence="6 7" key="1">
    <citation type="submission" date="2018-10" db="EMBL/GenBank/DDBJ databases">
        <title>Genome sequences of five Lactobacillus pentosus strains isolated from brines of traditionally fermented spanish-style green table olives and differences between them.</title>
        <authorList>
            <person name="Jimenez Diaz R."/>
        </authorList>
    </citation>
    <scope>NUCLEOTIDE SEQUENCE [LARGE SCALE GENOMIC DNA]</scope>
    <source>
        <strain evidence="6 7">IG8</strain>
    </source>
</reference>
<comment type="caution">
    <text evidence="6">The sequence shown here is derived from an EMBL/GenBank/DDBJ whole genome shotgun (WGS) entry which is preliminary data.</text>
</comment>
<keyword evidence="2 6" id="KW-0067">ATP-binding</keyword>